<proteinExistence type="predicted"/>
<feature type="domain" description="SH3b" evidence="1">
    <location>
        <begin position="126"/>
        <end position="190"/>
    </location>
</feature>
<accession>A0ABV1SKC8</accession>
<protein>
    <submittedName>
        <fullName evidence="2">SH3 domain-containing protein</fullName>
    </submittedName>
</protein>
<dbReference type="InterPro" id="IPR003646">
    <property type="entry name" value="SH3-like_bac-type"/>
</dbReference>
<dbReference type="EMBL" id="JAYWLC010000017">
    <property type="protein sequence ID" value="MER5173352.1"/>
    <property type="molecule type" value="Genomic_DNA"/>
</dbReference>
<dbReference type="RefSeq" id="WP_339114351.1">
    <property type="nucleotide sequence ID" value="NZ_JAYWLC010000017.1"/>
</dbReference>
<dbReference type="Proteomes" id="UP001438953">
    <property type="component" value="Unassembled WGS sequence"/>
</dbReference>
<dbReference type="PROSITE" id="PS51781">
    <property type="entry name" value="SH3B"/>
    <property type="match status" value="1"/>
</dbReference>
<reference evidence="2 3" key="1">
    <citation type="submission" date="2024-06" db="EMBL/GenBank/DDBJ databases">
        <title>Thioclava kandeliae sp. nov. from a rhizosphere soil sample of Kandelia candel in a mangrove.</title>
        <authorList>
            <person name="Mu T."/>
        </authorList>
    </citation>
    <scope>NUCLEOTIDE SEQUENCE [LARGE SCALE GENOMIC DNA]</scope>
    <source>
        <strain evidence="2 3">CPCC 100088</strain>
    </source>
</reference>
<gene>
    <name evidence="2" type="ORF">VSX56_16410</name>
</gene>
<evidence type="ECO:0000313" key="3">
    <source>
        <dbReference type="Proteomes" id="UP001438953"/>
    </source>
</evidence>
<evidence type="ECO:0000259" key="1">
    <source>
        <dbReference type="PROSITE" id="PS51781"/>
    </source>
</evidence>
<evidence type="ECO:0000313" key="2">
    <source>
        <dbReference type="EMBL" id="MER5173352.1"/>
    </source>
</evidence>
<dbReference type="Gene3D" id="2.30.30.40">
    <property type="entry name" value="SH3 Domains"/>
    <property type="match status" value="1"/>
</dbReference>
<name>A0ABV1SKC8_9RHOB</name>
<dbReference type="SMART" id="SM00287">
    <property type="entry name" value="SH3b"/>
    <property type="match status" value="1"/>
</dbReference>
<organism evidence="2 3">
    <name type="scientific">Thioclava kandeliae</name>
    <dbReference type="NCBI Taxonomy" id="3070818"/>
    <lineage>
        <taxon>Bacteria</taxon>
        <taxon>Pseudomonadati</taxon>
        <taxon>Pseudomonadota</taxon>
        <taxon>Alphaproteobacteria</taxon>
        <taxon>Rhodobacterales</taxon>
        <taxon>Paracoccaceae</taxon>
        <taxon>Thioclava</taxon>
    </lineage>
</organism>
<comment type="caution">
    <text evidence="2">The sequence shown here is derived from an EMBL/GenBank/DDBJ whole genome shotgun (WGS) entry which is preliminary data.</text>
</comment>
<keyword evidence="3" id="KW-1185">Reference proteome</keyword>
<sequence>MLKLVVNTLVALFLVLVIFGRDDDPAAPQPVLQASASDSQTNPVLIQKAVATEESNRATLITAAAAATLPDSESLDAPAPTPHAAVAAPQEPAITRTFPKVTNASALRSSPQYRSAEPETAAAPAGALWRVTAAALNVRSGPATSYQRVDGVTRGEEVLIVAQKGNWAHIRIEGDGVNGWVSKKFLSPSN</sequence>
<dbReference type="Pfam" id="PF08239">
    <property type="entry name" value="SH3_3"/>
    <property type="match status" value="1"/>
</dbReference>